<accession>A0A2N9GFH0</accession>
<dbReference type="GO" id="GO:0048188">
    <property type="term" value="C:Set1C/COMPASS complex"/>
    <property type="evidence" value="ECO:0007669"/>
    <property type="project" value="InterPro"/>
</dbReference>
<dbReference type="GO" id="GO:0005516">
    <property type="term" value="F:calmodulin binding"/>
    <property type="evidence" value="ECO:0007669"/>
    <property type="project" value="InterPro"/>
</dbReference>
<protein>
    <recommendedName>
        <fullName evidence="1">Calcium-transporting P-type ATPase N-terminal autoinhibitory domain-containing protein</fullName>
    </recommendedName>
</protein>
<evidence type="ECO:0000259" key="1">
    <source>
        <dbReference type="Pfam" id="PF12515"/>
    </source>
</evidence>
<dbReference type="Gene3D" id="1.20.5.170">
    <property type="match status" value="1"/>
</dbReference>
<dbReference type="EMBL" id="OIVN01001839">
    <property type="protein sequence ID" value="SPC98159.1"/>
    <property type="molecule type" value="Genomic_DNA"/>
</dbReference>
<gene>
    <name evidence="2" type="ORF">FSB_LOCUS26041</name>
</gene>
<reference evidence="2" key="1">
    <citation type="submission" date="2018-02" db="EMBL/GenBank/DDBJ databases">
        <authorList>
            <person name="Cohen D.B."/>
            <person name="Kent A.D."/>
        </authorList>
    </citation>
    <scope>NUCLEOTIDE SEQUENCE</scope>
</reference>
<evidence type="ECO:0000313" key="2">
    <source>
        <dbReference type="EMBL" id="SPC98159.1"/>
    </source>
</evidence>
<proteinExistence type="predicted"/>
<dbReference type="InterPro" id="IPR024750">
    <property type="entry name" value="Ca_ATPase_N_dom"/>
</dbReference>
<dbReference type="Pfam" id="PF12515">
    <property type="entry name" value="CaATP_NAI"/>
    <property type="match status" value="1"/>
</dbReference>
<dbReference type="PANTHER" id="PTHR10598">
    <property type="entry name" value="SET1/ASH2 HISTONE METHYLTRANSFERASE COMPLEX SUBUNIT ASH2"/>
    <property type="match status" value="1"/>
</dbReference>
<organism evidence="2">
    <name type="scientific">Fagus sylvatica</name>
    <name type="common">Beechnut</name>
    <dbReference type="NCBI Taxonomy" id="28930"/>
    <lineage>
        <taxon>Eukaryota</taxon>
        <taxon>Viridiplantae</taxon>
        <taxon>Streptophyta</taxon>
        <taxon>Embryophyta</taxon>
        <taxon>Tracheophyta</taxon>
        <taxon>Spermatophyta</taxon>
        <taxon>Magnoliopsida</taxon>
        <taxon>eudicotyledons</taxon>
        <taxon>Gunneridae</taxon>
        <taxon>Pentapetalae</taxon>
        <taxon>rosids</taxon>
        <taxon>fabids</taxon>
        <taxon>Fagales</taxon>
        <taxon>Fagaceae</taxon>
        <taxon>Fagus</taxon>
    </lineage>
</organism>
<dbReference type="GO" id="GO:0000976">
    <property type="term" value="F:transcription cis-regulatory region binding"/>
    <property type="evidence" value="ECO:0007669"/>
    <property type="project" value="TreeGrafter"/>
</dbReference>
<dbReference type="AlphaFoldDB" id="A0A2N9GFH0"/>
<dbReference type="InterPro" id="IPR037353">
    <property type="entry name" value="ASH2"/>
</dbReference>
<sequence>MEKWFTKDFEVENKNPSEEAMRKWRAAVSIVKNPRRRFCMVADLAKRSEAEKKRHKIQDLYGGRYYPAASMYTLPNQPNCVVKFNFGPDFEFFPEDFNGRPVPRPMVEVPYHGFDNRVENGASSQVRRNSSLILVQAIG</sequence>
<name>A0A2N9GFH0_FAGSY</name>
<feature type="domain" description="Calcium-transporting P-type ATPase N-terminal autoinhibitory" evidence="1">
    <location>
        <begin position="7"/>
        <end position="49"/>
    </location>
</feature>
<dbReference type="PANTHER" id="PTHR10598:SF0">
    <property type="entry name" value="SET1_ASH2 HISTONE METHYLTRANSFERASE COMPLEX SUBUNIT ASH2"/>
    <property type="match status" value="1"/>
</dbReference>